<proteinExistence type="predicted"/>
<gene>
    <name evidence="2" type="ORF">PSON_ATCC_30995.1.T1030212</name>
</gene>
<protein>
    <recommendedName>
        <fullName evidence="1">Cyclic nucleotide-binding domain-containing protein</fullName>
    </recommendedName>
</protein>
<dbReference type="Proteomes" id="UP000692954">
    <property type="component" value="Unassembled WGS sequence"/>
</dbReference>
<feature type="domain" description="Cyclic nucleotide-binding" evidence="1">
    <location>
        <begin position="287"/>
        <end position="347"/>
    </location>
</feature>
<dbReference type="InterPro" id="IPR000595">
    <property type="entry name" value="cNMP-bd_dom"/>
</dbReference>
<evidence type="ECO:0000259" key="1">
    <source>
        <dbReference type="PROSITE" id="PS50042"/>
    </source>
</evidence>
<dbReference type="AlphaFoldDB" id="A0A8S1QD09"/>
<dbReference type="EMBL" id="CAJJDN010000103">
    <property type="protein sequence ID" value="CAD8113592.1"/>
    <property type="molecule type" value="Genomic_DNA"/>
</dbReference>
<comment type="caution">
    <text evidence="2">The sequence shown here is derived from an EMBL/GenBank/DDBJ whole genome shotgun (WGS) entry which is preliminary data.</text>
</comment>
<sequence>MEIQYILILLKCQRIMNFGSLIYCKRAITQMIVYQIEKIKKNLWQKNLLEKDQHFNQNIVEMLQVECKDLLIKLKMMNRKKKSESLLIFKLLNQYYNVVNKEQILNLVMELYLDLICDLHDYLIFFINIENTWICFEKLIKLKLKSIFCIKNNSLNQNLLLKCSLYKVILNIQNFFEELKLPQNEQDNLYMFYSGRMRQDLSDIEDLDEFASKSKYIKKKKQQYQEDLPEGYLIDRQNMNKIFAVENCTLLMLTPTDITSMLLKHELLIRQKRHFFLSTFKPTNFDDKQLLCQIADSLQLFYYEEQACLMQLYQKLDNLFIIFTGKVQIYTKRNIIMECNPMDFINEECAMANYSAQVLSKDAQVFKIDKVLLQLFPESAKLLIEQSKKNKSLLRRNLMENHIVDLQIPENQTFKFQRQHKFRSMISLEKLFKPAQPLLQKSEQTTMTGFNRKESQHRKKLSTGNIEVSDKEVVQVLLNKNQFTSNRTLHSQTSDKFSRTSSNISKLLNFNCQSVQLTKSSKQVQSLCLLPEMSQKSKKNSSLL</sequence>
<organism evidence="2 3">
    <name type="scientific">Paramecium sonneborni</name>
    <dbReference type="NCBI Taxonomy" id="65129"/>
    <lineage>
        <taxon>Eukaryota</taxon>
        <taxon>Sar</taxon>
        <taxon>Alveolata</taxon>
        <taxon>Ciliophora</taxon>
        <taxon>Intramacronucleata</taxon>
        <taxon>Oligohymenophorea</taxon>
        <taxon>Peniculida</taxon>
        <taxon>Parameciidae</taxon>
        <taxon>Paramecium</taxon>
    </lineage>
</organism>
<accession>A0A8S1QD09</accession>
<name>A0A8S1QD09_9CILI</name>
<dbReference type="OrthoDB" id="295019at2759"/>
<dbReference type="PROSITE" id="PS50042">
    <property type="entry name" value="CNMP_BINDING_3"/>
    <property type="match status" value="1"/>
</dbReference>
<keyword evidence="3" id="KW-1185">Reference proteome</keyword>
<evidence type="ECO:0000313" key="3">
    <source>
        <dbReference type="Proteomes" id="UP000692954"/>
    </source>
</evidence>
<evidence type="ECO:0000313" key="2">
    <source>
        <dbReference type="EMBL" id="CAD8113592.1"/>
    </source>
</evidence>
<reference evidence="2" key="1">
    <citation type="submission" date="2021-01" db="EMBL/GenBank/DDBJ databases">
        <authorList>
            <consortium name="Genoscope - CEA"/>
            <person name="William W."/>
        </authorList>
    </citation>
    <scope>NUCLEOTIDE SEQUENCE</scope>
</reference>